<reference evidence="2 3" key="1">
    <citation type="submission" date="2021-05" db="EMBL/GenBank/DDBJ databases">
        <title>Croceibacterium sp. LX-88 genome sequence.</title>
        <authorList>
            <person name="Luo X."/>
        </authorList>
    </citation>
    <scope>NUCLEOTIDE SEQUENCE [LARGE SCALE GENOMIC DNA]</scope>
    <source>
        <strain evidence="2 3">LX-88</strain>
    </source>
</reference>
<gene>
    <name evidence="2" type="ORF">KK137_04880</name>
</gene>
<proteinExistence type="predicted"/>
<accession>A0ABS5W3H5</accession>
<name>A0ABS5W3H5_9SPHN</name>
<comment type="caution">
    <text evidence="2">The sequence shown here is derived from an EMBL/GenBank/DDBJ whole genome shotgun (WGS) entry which is preliminary data.</text>
</comment>
<dbReference type="RefSeq" id="WP_214534981.1">
    <property type="nucleotide sequence ID" value="NZ_JAHFVK010000001.1"/>
</dbReference>
<protein>
    <recommendedName>
        <fullName evidence="4">Lipoprotein</fullName>
    </recommendedName>
</protein>
<evidence type="ECO:0000313" key="3">
    <source>
        <dbReference type="Proteomes" id="UP000811255"/>
    </source>
</evidence>
<dbReference type="Proteomes" id="UP000811255">
    <property type="component" value="Unassembled WGS sequence"/>
</dbReference>
<evidence type="ECO:0000313" key="2">
    <source>
        <dbReference type="EMBL" id="MBT2133662.1"/>
    </source>
</evidence>
<dbReference type="EMBL" id="JAHFVK010000001">
    <property type="protein sequence ID" value="MBT2133662.1"/>
    <property type="molecule type" value="Genomic_DNA"/>
</dbReference>
<keyword evidence="1" id="KW-0732">Signal</keyword>
<evidence type="ECO:0008006" key="4">
    <source>
        <dbReference type="Google" id="ProtNLM"/>
    </source>
</evidence>
<sequence>MSIIGYRATIMAAAAGSLAVASGPASAQIDQRTAASIMVECSKIGDPSARLACYDNNIRNVDPSVPMPPPTTRAGVGAGAPPAQAGPQGFGFESVKRREERFTPVAPSEKQVTATVTAAAQREPGIYLVTLSDGAQWLFTDGVAFSFRPPKRGQSIEIERGAMGGYLMRIDGQEPVPVRRLR</sequence>
<feature type="chain" id="PRO_5045993204" description="Lipoprotein" evidence="1">
    <location>
        <begin position="28"/>
        <end position="182"/>
    </location>
</feature>
<keyword evidence="3" id="KW-1185">Reference proteome</keyword>
<feature type="signal peptide" evidence="1">
    <location>
        <begin position="1"/>
        <end position="27"/>
    </location>
</feature>
<organism evidence="2 3">
    <name type="scientific">Croceibacterium selenioxidans</name>
    <dbReference type="NCBI Taxonomy" id="2838833"/>
    <lineage>
        <taxon>Bacteria</taxon>
        <taxon>Pseudomonadati</taxon>
        <taxon>Pseudomonadota</taxon>
        <taxon>Alphaproteobacteria</taxon>
        <taxon>Sphingomonadales</taxon>
        <taxon>Erythrobacteraceae</taxon>
        <taxon>Croceibacterium</taxon>
    </lineage>
</organism>
<evidence type="ECO:0000256" key="1">
    <source>
        <dbReference type="SAM" id="SignalP"/>
    </source>
</evidence>